<reference evidence="6 7" key="1">
    <citation type="submission" date="2017-04" db="EMBL/GenBank/DDBJ databases">
        <authorList>
            <person name="Afonso C.L."/>
            <person name="Miller P.J."/>
            <person name="Scott M.A."/>
            <person name="Spackman E."/>
            <person name="Goraichik I."/>
            <person name="Dimitrov K.M."/>
            <person name="Suarez D.L."/>
            <person name="Swayne D.E."/>
        </authorList>
    </citation>
    <scope>NUCLEOTIDE SEQUENCE [LARGE SCALE GENOMIC DNA]</scope>
    <source>
        <strain evidence="6 7">DSM 22418</strain>
    </source>
</reference>
<dbReference type="SUPFAM" id="SSF88659">
    <property type="entry name" value="Sigma3 and sigma4 domains of RNA polymerase sigma factors"/>
    <property type="match status" value="1"/>
</dbReference>
<dbReference type="STRING" id="561061.SAMN05660862_1865"/>
<dbReference type="PANTHER" id="PTHR43133:SF25">
    <property type="entry name" value="RNA POLYMERASE SIGMA FACTOR RFAY-RELATED"/>
    <property type="match status" value="1"/>
</dbReference>
<dbReference type="GO" id="GO:0016987">
    <property type="term" value="F:sigma factor activity"/>
    <property type="evidence" value="ECO:0007669"/>
    <property type="project" value="UniProtKB-KW"/>
</dbReference>
<keyword evidence="4" id="KW-0804">Transcription</keyword>
<dbReference type="OrthoDB" id="9803470at2"/>
<evidence type="ECO:0000256" key="2">
    <source>
        <dbReference type="ARBA" id="ARBA00023015"/>
    </source>
</evidence>
<dbReference type="EMBL" id="FXAU01000003">
    <property type="protein sequence ID" value="SMG29015.1"/>
    <property type="molecule type" value="Genomic_DNA"/>
</dbReference>
<dbReference type="InterPro" id="IPR039425">
    <property type="entry name" value="RNA_pol_sigma-70-like"/>
</dbReference>
<evidence type="ECO:0000313" key="7">
    <source>
        <dbReference type="Proteomes" id="UP000192980"/>
    </source>
</evidence>
<dbReference type="GO" id="GO:0006352">
    <property type="term" value="P:DNA-templated transcription initiation"/>
    <property type="evidence" value="ECO:0007669"/>
    <property type="project" value="InterPro"/>
</dbReference>
<keyword evidence="3" id="KW-0731">Sigma factor</keyword>
<protein>
    <submittedName>
        <fullName evidence="6">RNA polymerase sigma-70 factor, ECF subfamily</fullName>
    </submittedName>
</protein>
<accession>A0A1X7JLT5</accession>
<dbReference type="PANTHER" id="PTHR43133">
    <property type="entry name" value="RNA POLYMERASE ECF-TYPE SIGMA FACTO"/>
    <property type="match status" value="1"/>
</dbReference>
<dbReference type="InterPro" id="IPR007627">
    <property type="entry name" value="RNA_pol_sigma70_r2"/>
</dbReference>
<organism evidence="6 7">
    <name type="scientific">Sphingobacterium psychroaquaticum</name>
    <dbReference type="NCBI Taxonomy" id="561061"/>
    <lineage>
        <taxon>Bacteria</taxon>
        <taxon>Pseudomonadati</taxon>
        <taxon>Bacteroidota</taxon>
        <taxon>Sphingobacteriia</taxon>
        <taxon>Sphingobacteriales</taxon>
        <taxon>Sphingobacteriaceae</taxon>
        <taxon>Sphingobacterium</taxon>
    </lineage>
</organism>
<dbReference type="Pfam" id="PF04542">
    <property type="entry name" value="Sigma70_r2"/>
    <property type="match status" value="1"/>
</dbReference>
<comment type="similarity">
    <text evidence="1">Belongs to the sigma-70 factor family. ECF subfamily.</text>
</comment>
<dbReference type="InterPro" id="IPR013324">
    <property type="entry name" value="RNA_pol_sigma_r3/r4-like"/>
</dbReference>
<dbReference type="InterPro" id="IPR036388">
    <property type="entry name" value="WH-like_DNA-bd_sf"/>
</dbReference>
<proteinExistence type="inferred from homology"/>
<evidence type="ECO:0000256" key="3">
    <source>
        <dbReference type="ARBA" id="ARBA00023082"/>
    </source>
</evidence>
<dbReference type="Gene3D" id="1.10.1740.10">
    <property type="match status" value="1"/>
</dbReference>
<dbReference type="SUPFAM" id="SSF88946">
    <property type="entry name" value="Sigma2 domain of RNA polymerase sigma factors"/>
    <property type="match status" value="1"/>
</dbReference>
<dbReference type="InterPro" id="IPR014284">
    <property type="entry name" value="RNA_pol_sigma-70_dom"/>
</dbReference>
<dbReference type="InterPro" id="IPR013325">
    <property type="entry name" value="RNA_pol_sigma_r2"/>
</dbReference>
<keyword evidence="2" id="KW-0805">Transcription regulation</keyword>
<evidence type="ECO:0000256" key="4">
    <source>
        <dbReference type="ARBA" id="ARBA00023163"/>
    </source>
</evidence>
<sequence length="169" mass="20591">MENREMNLQMNECRSTLQKLAYKFTNDPEDIQDLVQETLFRALKYVDQFFQNPRLIPWLYVIMKNVYINQFRQQQQKYTYENFKTSEYQDAGCIEPFIVSHVESTLIVKDIYNLLKRFPQQYGEMFTKFIDGYKYSELSDYYNMPEGTIKSRIHIIRKSLRKKLVNYHQ</sequence>
<dbReference type="AlphaFoldDB" id="A0A1X7JLT5"/>
<dbReference type="Proteomes" id="UP000192980">
    <property type="component" value="Unassembled WGS sequence"/>
</dbReference>
<dbReference type="Gene3D" id="1.10.10.10">
    <property type="entry name" value="Winged helix-like DNA-binding domain superfamily/Winged helix DNA-binding domain"/>
    <property type="match status" value="1"/>
</dbReference>
<keyword evidence="7" id="KW-1185">Reference proteome</keyword>
<evidence type="ECO:0000259" key="5">
    <source>
        <dbReference type="Pfam" id="PF04542"/>
    </source>
</evidence>
<evidence type="ECO:0000313" key="6">
    <source>
        <dbReference type="EMBL" id="SMG29015.1"/>
    </source>
</evidence>
<evidence type="ECO:0000256" key="1">
    <source>
        <dbReference type="ARBA" id="ARBA00010641"/>
    </source>
</evidence>
<feature type="domain" description="RNA polymerase sigma-70 region 2" evidence="5">
    <location>
        <begin position="13"/>
        <end position="75"/>
    </location>
</feature>
<gene>
    <name evidence="6" type="ORF">SAMN05660862_1865</name>
</gene>
<name>A0A1X7JLT5_9SPHI</name>
<dbReference type="RefSeq" id="WP_085472626.1">
    <property type="nucleotide sequence ID" value="NZ_FXAU01000003.1"/>
</dbReference>
<dbReference type="NCBIfam" id="TIGR02937">
    <property type="entry name" value="sigma70-ECF"/>
    <property type="match status" value="1"/>
</dbReference>